<dbReference type="InterPro" id="IPR013425">
    <property type="entry name" value="Autotrns_rpt"/>
</dbReference>
<gene>
    <name evidence="3" type="ORF">JHX88_14750</name>
</gene>
<name>A0ABY7S5A4_9RHOB</name>
<evidence type="ECO:0000256" key="1">
    <source>
        <dbReference type="ARBA" id="ARBA00022729"/>
    </source>
</evidence>
<evidence type="ECO:0000313" key="3">
    <source>
        <dbReference type="EMBL" id="WCR02154.1"/>
    </source>
</evidence>
<dbReference type="Proteomes" id="UP001215549">
    <property type="component" value="Chromosome"/>
</dbReference>
<dbReference type="Pfam" id="PF03797">
    <property type="entry name" value="Autotransporter"/>
    <property type="match status" value="1"/>
</dbReference>
<evidence type="ECO:0000313" key="4">
    <source>
        <dbReference type="Proteomes" id="UP001215549"/>
    </source>
</evidence>
<dbReference type="Gene3D" id="2.40.128.130">
    <property type="entry name" value="Autotransporter beta-domain"/>
    <property type="match status" value="1"/>
</dbReference>
<protein>
    <submittedName>
        <fullName evidence="3">Autotransporter domain-containing protein</fullName>
    </submittedName>
</protein>
<organism evidence="3 4">
    <name type="scientific">Paracoccus saliphilus</name>
    <dbReference type="NCBI Taxonomy" id="405559"/>
    <lineage>
        <taxon>Bacteria</taxon>
        <taxon>Pseudomonadati</taxon>
        <taxon>Pseudomonadota</taxon>
        <taxon>Alphaproteobacteria</taxon>
        <taxon>Rhodobacterales</taxon>
        <taxon>Paracoccaceae</taxon>
        <taxon>Paracoccus</taxon>
    </lineage>
</organism>
<dbReference type="InterPro" id="IPR006315">
    <property type="entry name" value="OM_autotransptr_brl_dom"/>
</dbReference>
<proteinExistence type="predicted"/>
<dbReference type="InterPro" id="IPR005546">
    <property type="entry name" value="Autotransporte_beta"/>
</dbReference>
<accession>A0ABY7S5A4</accession>
<keyword evidence="4" id="KW-1185">Reference proteome</keyword>
<dbReference type="SUPFAM" id="SSF103515">
    <property type="entry name" value="Autotransporter"/>
    <property type="match status" value="1"/>
</dbReference>
<reference evidence="3 4" key="1">
    <citation type="submission" date="2021-01" db="EMBL/GenBank/DDBJ databases">
        <title>Biogeographic distribution of Paracoccus.</title>
        <authorList>
            <person name="Hollensteiner J."/>
            <person name="Leineberger J."/>
            <person name="Brinkhoff T."/>
            <person name="Daniel R."/>
        </authorList>
    </citation>
    <scope>NUCLEOTIDE SEQUENCE [LARGE SCALE GENOMIC DNA]</scope>
    <source>
        <strain evidence="3 4">DSM 18447</strain>
    </source>
</reference>
<dbReference type="NCBIfam" id="TIGR02601">
    <property type="entry name" value="autotrns_rpt"/>
    <property type="match status" value="1"/>
</dbReference>
<dbReference type="NCBIfam" id="TIGR01414">
    <property type="entry name" value="autotrans_barl"/>
    <property type="match status" value="1"/>
</dbReference>
<evidence type="ECO:0000259" key="2">
    <source>
        <dbReference type="Pfam" id="PF03797"/>
    </source>
</evidence>
<dbReference type="EMBL" id="CP067140">
    <property type="protein sequence ID" value="WCR02154.1"/>
    <property type="molecule type" value="Genomic_DNA"/>
</dbReference>
<sequence>MLGFDEGDVTIDAGLTKTEAGTLVLSGRNSYQDGTMIDAGIVQVSADYDASSLQAFGELGYRIETATVSYEPFVGLAHLRLKTDGFTERGGTACRGTADRDQLRHAWRPGLYGYPFRGSGRHPAWHAGLASRLWRYHAAVASCLLGR</sequence>
<keyword evidence="1" id="KW-0732">Signal</keyword>
<dbReference type="InterPro" id="IPR036709">
    <property type="entry name" value="Autotransporte_beta_dom_sf"/>
</dbReference>
<feature type="domain" description="Autotransporter" evidence="2">
    <location>
        <begin position="27"/>
        <end position="93"/>
    </location>
</feature>